<feature type="compositionally biased region" description="Basic residues" evidence="8">
    <location>
        <begin position="962"/>
        <end position="971"/>
    </location>
</feature>
<dbReference type="Proteomes" id="UP000003786">
    <property type="component" value="Chromosome 1"/>
</dbReference>
<comment type="catalytic activity">
    <reaction evidence="6">
        <text>ATP + H2O = ADP + phosphate + H(+)</text>
        <dbReference type="Rhea" id="RHEA:13065"/>
        <dbReference type="ChEBI" id="CHEBI:15377"/>
        <dbReference type="ChEBI" id="CHEBI:15378"/>
        <dbReference type="ChEBI" id="CHEBI:30616"/>
        <dbReference type="ChEBI" id="CHEBI:43474"/>
        <dbReference type="ChEBI" id="CHEBI:456216"/>
        <dbReference type="EC" id="3.6.4.13"/>
    </reaction>
</comment>
<dbReference type="InterPro" id="IPR014001">
    <property type="entry name" value="Helicase_ATP-bd"/>
</dbReference>
<feature type="compositionally biased region" description="Basic and acidic residues" evidence="8">
    <location>
        <begin position="303"/>
        <end position="323"/>
    </location>
</feature>
<name>J7M4L2_THEOR</name>
<comment type="function">
    <text evidence="6">RNA helicase.</text>
</comment>
<accession>J7M4L2</accession>
<evidence type="ECO:0000256" key="5">
    <source>
        <dbReference type="ARBA" id="ARBA00022884"/>
    </source>
</evidence>
<dbReference type="SUPFAM" id="SSF52540">
    <property type="entry name" value="P-loop containing nucleoside triphosphate hydrolases"/>
    <property type="match status" value="2"/>
</dbReference>
<keyword evidence="7" id="KW-0175">Coiled coil</keyword>
<dbReference type="Pfam" id="PF00270">
    <property type="entry name" value="DEAD"/>
    <property type="match status" value="1"/>
</dbReference>
<dbReference type="SMART" id="SM00487">
    <property type="entry name" value="DEXDc"/>
    <property type="match status" value="1"/>
</dbReference>
<evidence type="ECO:0000259" key="10">
    <source>
        <dbReference type="PROSITE" id="PS51194"/>
    </source>
</evidence>
<dbReference type="Pfam" id="PF00472">
    <property type="entry name" value="RF-1"/>
    <property type="match status" value="1"/>
</dbReference>
<evidence type="ECO:0000256" key="6">
    <source>
        <dbReference type="RuleBase" id="RU365068"/>
    </source>
</evidence>
<dbReference type="PANTHER" id="PTHR24031">
    <property type="entry name" value="RNA HELICASE"/>
    <property type="match status" value="1"/>
</dbReference>
<protein>
    <recommendedName>
        <fullName evidence="6">ATP-dependent RNA helicase</fullName>
        <ecNumber evidence="6">3.6.4.13</ecNumber>
    </recommendedName>
</protein>
<dbReference type="RefSeq" id="XP_009689031.1">
    <property type="nucleotide sequence ID" value="XM_009690736.1"/>
</dbReference>
<dbReference type="SUPFAM" id="SSF53335">
    <property type="entry name" value="S-adenosyl-L-methionine-dependent methyltransferases"/>
    <property type="match status" value="1"/>
</dbReference>
<dbReference type="InterPro" id="IPR045853">
    <property type="entry name" value="Pep_chain_release_fac_I_sf"/>
</dbReference>
<evidence type="ECO:0000313" key="11">
    <source>
        <dbReference type="EMBL" id="BAM38730.1"/>
    </source>
</evidence>
<dbReference type="Gene3D" id="3.40.50.150">
    <property type="entry name" value="Vaccinia Virus protein VP39"/>
    <property type="match status" value="1"/>
</dbReference>
<dbReference type="GO" id="GO:0003724">
    <property type="term" value="F:RNA helicase activity"/>
    <property type="evidence" value="ECO:0007669"/>
    <property type="project" value="UniProtKB-EC"/>
</dbReference>
<reference evidence="11 12" key="1">
    <citation type="journal article" date="2012" name="MBio">
        <title>Comparative genome analysis of three eukaryotic parasites with differing abilities to transform leukocytes reveals key mediators of Theileria-induced leukocyte transformation.</title>
        <authorList>
            <person name="Hayashida K."/>
            <person name="Hara Y."/>
            <person name="Abe T."/>
            <person name="Yamasaki C."/>
            <person name="Toyoda A."/>
            <person name="Kosuge T."/>
            <person name="Suzuki Y."/>
            <person name="Sato Y."/>
            <person name="Kawashima S."/>
            <person name="Katayama T."/>
            <person name="Wakaguri H."/>
            <person name="Inoue N."/>
            <person name="Homma K."/>
            <person name="Tada-Umezaki M."/>
            <person name="Yagi Y."/>
            <person name="Fujii Y."/>
            <person name="Habara T."/>
            <person name="Kanehisa M."/>
            <person name="Watanabe H."/>
            <person name="Ito K."/>
            <person name="Gojobori T."/>
            <person name="Sugawara H."/>
            <person name="Imanishi T."/>
            <person name="Weir W."/>
            <person name="Gardner M."/>
            <person name="Pain A."/>
            <person name="Shiels B."/>
            <person name="Hattori M."/>
            <person name="Nene V."/>
            <person name="Sugimoto C."/>
        </authorList>
    </citation>
    <scope>NUCLEOTIDE SEQUENCE [LARGE SCALE GENOMIC DNA]</scope>
    <source>
        <strain evidence="11 12">Shintoku</strain>
    </source>
</reference>
<feature type="region of interest" description="Disordered" evidence="8">
    <location>
        <begin position="303"/>
        <end position="329"/>
    </location>
</feature>
<dbReference type="EC" id="3.6.4.13" evidence="6"/>
<dbReference type="Gene3D" id="3.30.160.20">
    <property type="match status" value="1"/>
</dbReference>
<dbReference type="GO" id="GO:0003747">
    <property type="term" value="F:translation release factor activity"/>
    <property type="evidence" value="ECO:0007669"/>
    <property type="project" value="InterPro"/>
</dbReference>
<comment type="domain">
    <text evidence="6">The Q motif is unique to and characteristic of the DEAD box family of RNA helicases and controls ATP binding and hydrolysis.</text>
</comment>
<dbReference type="EMBL" id="AP011946">
    <property type="protein sequence ID" value="BAM38730.1"/>
    <property type="molecule type" value="Genomic_DNA"/>
</dbReference>
<dbReference type="OMA" id="VPYNKSV"/>
<feature type="region of interest" description="Disordered" evidence="8">
    <location>
        <begin position="782"/>
        <end position="803"/>
    </location>
</feature>
<feature type="region of interest" description="Disordered" evidence="8">
    <location>
        <begin position="954"/>
        <end position="1003"/>
    </location>
</feature>
<dbReference type="InterPro" id="IPR011545">
    <property type="entry name" value="DEAD/DEAH_box_helicase_dom"/>
</dbReference>
<dbReference type="KEGG" id="tot:TOT_010000198"/>
<feature type="domain" description="Helicase ATP-binding" evidence="9">
    <location>
        <begin position="476"/>
        <end position="716"/>
    </location>
</feature>
<dbReference type="Gene3D" id="3.40.50.300">
    <property type="entry name" value="P-loop containing nucleotide triphosphate hydrolases"/>
    <property type="match status" value="2"/>
</dbReference>
<dbReference type="PROSITE" id="PS51194">
    <property type="entry name" value="HELICASE_CTER"/>
    <property type="match status" value="1"/>
</dbReference>
<dbReference type="eggNOG" id="KOG2352">
    <property type="taxonomic scope" value="Eukaryota"/>
</dbReference>
<dbReference type="InterPro" id="IPR001650">
    <property type="entry name" value="Helicase_C-like"/>
</dbReference>
<dbReference type="Pfam" id="PF00271">
    <property type="entry name" value="Helicase_C"/>
    <property type="match status" value="1"/>
</dbReference>
<evidence type="ECO:0000256" key="7">
    <source>
        <dbReference type="SAM" id="Coils"/>
    </source>
</evidence>
<dbReference type="VEuPathDB" id="PiroplasmaDB:TOT_010000198"/>
<keyword evidence="2 6" id="KW-0547">Nucleotide-binding</keyword>
<dbReference type="OrthoDB" id="10261556at2759"/>
<evidence type="ECO:0000259" key="9">
    <source>
        <dbReference type="PROSITE" id="PS51192"/>
    </source>
</evidence>
<feature type="coiled-coil region" evidence="7">
    <location>
        <begin position="708"/>
        <end position="749"/>
    </location>
</feature>
<proteinExistence type="inferred from homology"/>
<evidence type="ECO:0000256" key="2">
    <source>
        <dbReference type="ARBA" id="ARBA00022741"/>
    </source>
</evidence>
<dbReference type="InterPro" id="IPR029063">
    <property type="entry name" value="SAM-dependent_MTases_sf"/>
</dbReference>
<evidence type="ECO:0000256" key="8">
    <source>
        <dbReference type="SAM" id="MobiDB-lite"/>
    </source>
</evidence>
<evidence type="ECO:0000256" key="4">
    <source>
        <dbReference type="ARBA" id="ARBA00022840"/>
    </source>
</evidence>
<keyword evidence="12" id="KW-1185">Reference proteome</keyword>
<gene>
    <name evidence="11" type="ORF">TOT_010000198</name>
</gene>
<dbReference type="GO" id="GO:0016787">
    <property type="term" value="F:hydrolase activity"/>
    <property type="evidence" value="ECO:0007669"/>
    <property type="project" value="UniProtKB-KW"/>
</dbReference>
<dbReference type="GeneID" id="20713148"/>
<dbReference type="GO" id="GO:0005524">
    <property type="term" value="F:ATP binding"/>
    <property type="evidence" value="ECO:0007669"/>
    <property type="project" value="UniProtKB-UniRule"/>
</dbReference>
<keyword evidence="3 6" id="KW-0378">Hydrolase</keyword>
<evidence type="ECO:0000256" key="3">
    <source>
        <dbReference type="ARBA" id="ARBA00022801"/>
    </source>
</evidence>
<dbReference type="eggNOG" id="KOG0342">
    <property type="taxonomic scope" value="Eukaryota"/>
</dbReference>
<sequence length="1284" mass="148370">MTLYETIELWNNINSKRNYKSELTCYSKSEHFNESKEHKELELKSLREKLFEISEPNCTLEEKYIKASGPGGQKINKSAICDQLIYSNQSGSIKIVIKCKKHRTLMLNRIEATKILISRIEEMKENEIAELKKENFREAIKNRKLTEKEKKIRMIFKRHRAIKKKASTLRSESPLYSKYNVKLEKSKNAVSRLKPKAWKLGKKGRVGNRSKKIETLEELFATDNDVQRLIKEKNAYARYTSEMRNPILKKIAHDNQLKSREKIKKLAKRAERKSIKYMKKLLKKVKLKEAKLLESSKNAVEVSKWKEKEKENKNADEKNHAYEKSVSSDNEKVKVYRRSKITERELRSLPLKAPGIRALEPDSADVSVEEVESLIKLGYDGIVDMNSLFTEKGEANKSSRSRKEDENNAESKELEAEEKSGTSEKMMHKNKVSFESLGMYDEKLIRTLKIKGISRPTETQSRFMPELNKMLQKEKGDKGVNVKSSIIHASTGSGKTLTYMLPILQSCYNESIPMLTQGSTYSLSNNAGGDASGYESTLTYTRKLLNQDILVICPSLELCVQSCNVAKQISEGYESMEMKTEIKPTLLIGNANIAYQKKNIKKINGVKLEDYKEAKEVIEKNIEEYALSRGSAEPEGEVKRTVGMYFATPGRLYSILYKHKLLNISNFKYIVMDEYDSYLENRNTNRNEDGDVSGSESVDGNIKNKQTRELIENMFDKLRNQNKLEDNEYEEYGEKEEEHEEAFRSLRRKYVVCVSASDNIEMMPEELKKQFKSLKGKKRKLEGELTVESRENEKGEGKKGRSVEKSYEFPKNILHTMAIYSVPDAKLSLLRKILKSVPYNKSVLIFCDSNGTASFLNKYLSGIFKDASIELLNSVQNRLSRKKAFTNIIQTNIDNTNLYNINKKTTRLVKDILISTRLNSRGIDFSGYTHVINYDLPHGKIGGTKNSICRHGLIHTQERKDRKSRKPRNLHKPSGVEEFPSLQKSNRRPPAASVPQNRSEQRVVGDEKVEEMDILPTNVSSFRTSGYWNQFYSNPKLKEFEWYPVDASKTNVYIDIRDILEKFYKCIAERDVGSGIEELKESVVVNIGCGNSNLSDVLLDEGFKNIYNLDFSQQVLDEMKEKSGDGAYFVNVDVSKKEYEEFGVQLNEKHGETPKIIVDKAFMDAFVSVDENESRELIKTRAKIYLENTFKMMRERDVFIIISVSQDYVVAELMRNLLMKKMYVDVYPLYKKAERKAHMIQFIYAIYKYEEKGRRVRKQCVMKDMPNMPSEEFEMGQLLSRKYE</sequence>
<dbReference type="GO" id="GO:0003723">
    <property type="term" value="F:RNA binding"/>
    <property type="evidence" value="ECO:0007669"/>
    <property type="project" value="UniProtKB-UniRule"/>
</dbReference>
<dbReference type="InterPro" id="IPR000352">
    <property type="entry name" value="Pep_chain_release_fac_I"/>
</dbReference>
<feature type="region of interest" description="Disordered" evidence="8">
    <location>
        <begin position="393"/>
        <end position="427"/>
    </location>
</feature>
<comment type="similarity">
    <text evidence="1">Belongs to the prokaryotic/mitochondrial release factor family.</text>
</comment>
<feature type="domain" description="Helicase C-terminal" evidence="10">
    <location>
        <begin position="829"/>
        <end position="1010"/>
    </location>
</feature>
<dbReference type="InterPro" id="IPR027417">
    <property type="entry name" value="P-loop_NTPase"/>
</dbReference>
<evidence type="ECO:0000256" key="1">
    <source>
        <dbReference type="ARBA" id="ARBA00010835"/>
    </source>
</evidence>
<dbReference type="STRING" id="869250.J7M4L2"/>
<dbReference type="SUPFAM" id="SSF75620">
    <property type="entry name" value="Release factor"/>
    <property type="match status" value="1"/>
</dbReference>
<comment type="similarity">
    <text evidence="6">Belongs to the DEAD box helicase family.</text>
</comment>
<keyword evidence="4 6" id="KW-0067">ATP-binding</keyword>
<keyword evidence="6" id="KW-0347">Helicase</keyword>
<evidence type="ECO:0000313" key="12">
    <source>
        <dbReference type="Proteomes" id="UP000003786"/>
    </source>
</evidence>
<dbReference type="PROSITE" id="PS51192">
    <property type="entry name" value="HELICASE_ATP_BIND_1"/>
    <property type="match status" value="1"/>
</dbReference>
<organism evidence="11 12">
    <name type="scientific">Theileria orientalis strain Shintoku</name>
    <dbReference type="NCBI Taxonomy" id="869250"/>
    <lineage>
        <taxon>Eukaryota</taxon>
        <taxon>Sar</taxon>
        <taxon>Alveolata</taxon>
        <taxon>Apicomplexa</taxon>
        <taxon>Aconoidasida</taxon>
        <taxon>Piroplasmida</taxon>
        <taxon>Theileriidae</taxon>
        <taxon>Theileria</taxon>
    </lineage>
</organism>
<keyword evidence="5 6" id="KW-0694">RNA-binding</keyword>